<dbReference type="PRINTS" id="PR00837">
    <property type="entry name" value="V5TPXLIKE"/>
</dbReference>
<keyword evidence="4" id="KW-1185">Reference proteome</keyword>
<feature type="chain" id="PRO_5046420914" description="SCP domain-containing protein" evidence="1">
    <location>
        <begin position="24"/>
        <end position="218"/>
    </location>
</feature>
<organism evidence="3 4">
    <name type="scientific">Discina gigas</name>
    <dbReference type="NCBI Taxonomy" id="1032678"/>
    <lineage>
        <taxon>Eukaryota</taxon>
        <taxon>Fungi</taxon>
        <taxon>Dikarya</taxon>
        <taxon>Ascomycota</taxon>
        <taxon>Pezizomycotina</taxon>
        <taxon>Pezizomycetes</taxon>
        <taxon>Pezizales</taxon>
        <taxon>Discinaceae</taxon>
        <taxon>Discina</taxon>
    </lineage>
</organism>
<dbReference type="InterPro" id="IPR001283">
    <property type="entry name" value="CRISP-related"/>
</dbReference>
<reference evidence="3 4" key="1">
    <citation type="submission" date="2024-02" db="EMBL/GenBank/DDBJ databases">
        <title>Discinaceae phylogenomics.</title>
        <authorList>
            <person name="Dirks A.C."/>
            <person name="James T.Y."/>
        </authorList>
    </citation>
    <scope>NUCLEOTIDE SEQUENCE [LARGE SCALE GENOMIC DNA]</scope>
    <source>
        <strain evidence="3 4">ACD0624</strain>
    </source>
</reference>
<dbReference type="SMART" id="SM00198">
    <property type="entry name" value="SCP"/>
    <property type="match status" value="1"/>
</dbReference>
<dbReference type="EMBL" id="JBBBZM010000016">
    <property type="protein sequence ID" value="KAL0638932.1"/>
    <property type="molecule type" value="Genomic_DNA"/>
</dbReference>
<feature type="signal peptide" evidence="1">
    <location>
        <begin position="1"/>
        <end position="23"/>
    </location>
</feature>
<dbReference type="Gene3D" id="3.40.33.10">
    <property type="entry name" value="CAP"/>
    <property type="match status" value="1"/>
</dbReference>
<sequence length="218" mass="24291">MAFSTFSRATVLLLTLFTSTALSQGPENRGYGVIDPSLTGTRPPYTTDQVSYWAPNDDSYVNTAHFQQQMVDIHNRYRAQHGSAPLKWDTQLAASSQKHVNTCVYAHSAEALAPATTYGENIYFGYESVASGVGVWGDEGLAYQSRGFYTNGKAPDHDLLHFTQMVWKATTTIGCARKKCVADQFGGDNVQESWFVCCHYYRRGNYQGQYQANVLPPR</sequence>
<dbReference type="Proteomes" id="UP001447188">
    <property type="component" value="Unassembled WGS sequence"/>
</dbReference>
<dbReference type="SUPFAM" id="SSF55797">
    <property type="entry name" value="PR-1-like"/>
    <property type="match status" value="1"/>
</dbReference>
<dbReference type="PROSITE" id="PS01010">
    <property type="entry name" value="CRISP_2"/>
    <property type="match status" value="1"/>
</dbReference>
<name>A0ABR3GSN6_9PEZI</name>
<feature type="domain" description="SCP" evidence="2">
    <location>
        <begin position="65"/>
        <end position="208"/>
    </location>
</feature>
<dbReference type="InterPro" id="IPR035940">
    <property type="entry name" value="CAP_sf"/>
</dbReference>
<dbReference type="InterPro" id="IPR014044">
    <property type="entry name" value="CAP_dom"/>
</dbReference>
<dbReference type="InterPro" id="IPR018244">
    <property type="entry name" value="Allrgn_V5/Tpx1_CS"/>
</dbReference>
<accession>A0ABR3GSN6</accession>
<dbReference type="PANTHER" id="PTHR10334">
    <property type="entry name" value="CYSTEINE-RICH SECRETORY PROTEIN-RELATED"/>
    <property type="match status" value="1"/>
</dbReference>
<keyword evidence="1" id="KW-0732">Signal</keyword>
<comment type="caution">
    <text evidence="3">The sequence shown here is derived from an EMBL/GenBank/DDBJ whole genome shotgun (WGS) entry which is preliminary data.</text>
</comment>
<dbReference type="Pfam" id="PF00188">
    <property type="entry name" value="CAP"/>
    <property type="match status" value="1"/>
</dbReference>
<protein>
    <recommendedName>
        <fullName evidence="2">SCP domain-containing protein</fullName>
    </recommendedName>
</protein>
<evidence type="ECO:0000259" key="2">
    <source>
        <dbReference type="SMART" id="SM00198"/>
    </source>
</evidence>
<evidence type="ECO:0000313" key="4">
    <source>
        <dbReference type="Proteomes" id="UP001447188"/>
    </source>
</evidence>
<proteinExistence type="predicted"/>
<evidence type="ECO:0000256" key="1">
    <source>
        <dbReference type="SAM" id="SignalP"/>
    </source>
</evidence>
<gene>
    <name evidence="3" type="ORF">Q9L58_001983</name>
</gene>
<evidence type="ECO:0000313" key="3">
    <source>
        <dbReference type="EMBL" id="KAL0638932.1"/>
    </source>
</evidence>